<dbReference type="InterPro" id="IPR036265">
    <property type="entry name" value="HIT-like_sf"/>
</dbReference>
<dbReference type="PRINTS" id="PR00332">
    <property type="entry name" value="HISTRIAD"/>
</dbReference>
<feature type="active site" description="Tele-AMP-histidine intermediate" evidence="1">
    <location>
        <position position="99"/>
    </location>
</feature>
<dbReference type="RefSeq" id="WP_069960750.1">
    <property type="nucleotide sequence ID" value="NZ_CP016094.1"/>
</dbReference>
<dbReference type="Pfam" id="PF01230">
    <property type="entry name" value="HIT"/>
    <property type="match status" value="1"/>
</dbReference>
<dbReference type="InterPro" id="IPR011146">
    <property type="entry name" value="HIT-like"/>
</dbReference>
<accession>A0A1D8AR73</accession>
<feature type="short sequence motif" description="Histidine triad motif" evidence="2 3">
    <location>
        <begin position="97"/>
        <end position="101"/>
    </location>
</feature>
<dbReference type="Proteomes" id="UP000095228">
    <property type="component" value="Chromosome"/>
</dbReference>
<reference evidence="5 6" key="1">
    <citation type="submission" date="2016-06" db="EMBL/GenBank/DDBJ databases">
        <title>Three novel species with peptidoglycan cell walls form the new genus Lacunisphaera gen. nov. in the family Opitutaceae of the verrucomicrobial subdivision 4.</title>
        <authorList>
            <person name="Rast P."/>
            <person name="Gloeckner I."/>
            <person name="Jogler M."/>
            <person name="Boedeker C."/>
            <person name="Jeske O."/>
            <person name="Wiegand S."/>
            <person name="Reinhardt R."/>
            <person name="Schumann P."/>
            <person name="Rohde M."/>
            <person name="Spring S."/>
            <person name="Gloeckner F.O."/>
            <person name="Jogler C."/>
        </authorList>
    </citation>
    <scope>NUCLEOTIDE SEQUENCE [LARGE SCALE GENOMIC DNA]</scope>
    <source>
        <strain evidence="5 6">IG16b</strain>
    </source>
</reference>
<keyword evidence="6" id="KW-1185">Reference proteome</keyword>
<protein>
    <submittedName>
        <fullName evidence="5">HIT-like protein</fullName>
        <ecNumber evidence="5">3.-.-.-</ecNumber>
    </submittedName>
</protein>
<dbReference type="OrthoDB" id="9784774at2"/>
<evidence type="ECO:0000256" key="2">
    <source>
        <dbReference type="PIRSR" id="PIRSR601310-3"/>
    </source>
</evidence>
<feature type="domain" description="HIT" evidence="4">
    <location>
        <begin position="4"/>
        <end position="113"/>
    </location>
</feature>
<organism evidence="5 6">
    <name type="scientific">Lacunisphaera limnophila</name>
    <dbReference type="NCBI Taxonomy" id="1838286"/>
    <lineage>
        <taxon>Bacteria</taxon>
        <taxon>Pseudomonadati</taxon>
        <taxon>Verrucomicrobiota</taxon>
        <taxon>Opitutia</taxon>
        <taxon>Opitutales</taxon>
        <taxon>Opitutaceae</taxon>
        <taxon>Lacunisphaera</taxon>
    </lineage>
</organism>
<dbReference type="GO" id="GO:0016787">
    <property type="term" value="F:hydrolase activity"/>
    <property type="evidence" value="ECO:0007669"/>
    <property type="project" value="UniProtKB-KW"/>
</dbReference>
<dbReference type="EMBL" id="CP016094">
    <property type="protein sequence ID" value="AOS43394.1"/>
    <property type="molecule type" value="Genomic_DNA"/>
</dbReference>
<evidence type="ECO:0000256" key="3">
    <source>
        <dbReference type="PROSITE-ProRule" id="PRU00464"/>
    </source>
</evidence>
<evidence type="ECO:0000313" key="6">
    <source>
        <dbReference type="Proteomes" id="UP000095228"/>
    </source>
</evidence>
<name>A0A1D8AR73_9BACT</name>
<dbReference type="EC" id="3.-.-.-" evidence="5"/>
<gene>
    <name evidence="5" type="ORF">Verru16b_00437</name>
</gene>
<dbReference type="CDD" id="cd01276">
    <property type="entry name" value="PKCI_related"/>
    <property type="match status" value="1"/>
</dbReference>
<dbReference type="InterPro" id="IPR001310">
    <property type="entry name" value="Histidine_triad_HIT"/>
</dbReference>
<sequence>MKTLFQKIIDREIPAKLAHEDEHCIAIHDISPQAPVHVLVIPKNLIPRVGEATPANQATLGHLLLTAAALARKLGIADTGYRLVINNGRDGGESVPHLHVHLLGGRPLGWPPG</sequence>
<evidence type="ECO:0000256" key="1">
    <source>
        <dbReference type="PIRSR" id="PIRSR601310-1"/>
    </source>
</evidence>
<evidence type="ECO:0000313" key="5">
    <source>
        <dbReference type="EMBL" id="AOS43394.1"/>
    </source>
</evidence>
<dbReference type="PANTHER" id="PTHR23089">
    <property type="entry name" value="HISTIDINE TRIAD HIT PROTEIN"/>
    <property type="match status" value="1"/>
</dbReference>
<dbReference type="STRING" id="1838286.Verru16b_00437"/>
<keyword evidence="5" id="KW-0378">Hydrolase</keyword>
<dbReference type="Gene3D" id="3.30.428.10">
    <property type="entry name" value="HIT-like"/>
    <property type="match status" value="1"/>
</dbReference>
<dbReference type="KEGG" id="obg:Verru16b_00437"/>
<dbReference type="AlphaFoldDB" id="A0A1D8AR73"/>
<dbReference type="SUPFAM" id="SSF54197">
    <property type="entry name" value="HIT-like"/>
    <property type="match status" value="1"/>
</dbReference>
<dbReference type="PROSITE" id="PS51084">
    <property type="entry name" value="HIT_2"/>
    <property type="match status" value="1"/>
</dbReference>
<evidence type="ECO:0000259" key="4">
    <source>
        <dbReference type="PROSITE" id="PS51084"/>
    </source>
</evidence>
<proteinExistence type="predicted"/>